<dbReference type="InterPro" id="IPR050550">
    <property type="entry name" value="SEC23_SEC24_subfamily"/>
</dbReference>
<dbReference type="Gene3D" id="3.40.20.10">
    <property type="entry name" value="Severin"/>
    <property type="match status" value="1"/>
</dbReference>
<feature type="domain" description="Zinc finger Sec23/Sec24-type" evidence="5">
    <location>
        <begin position="127"/>
        <end position="165"/>
    </location>
</feature>
<proteinExistence type="inferred from homology"/>
<evidence type="ECO:0000259" key="7">
    <source>
        <dbReference type="Pfam" id="PF04815"/>
    </source>
</evidence>
<dbReference type="SUPFAM" id="SSF81811">
    <property type="entry name" value="Helical domain of Sec23/24"/>
    <property type="match status" value="1"/>
</dbReference>
<sequence>MYAHPPAKHILQPPHSAGQPFKGLRTQIDPSQIPSPLEAIESDRDEWEDKPYATLPGSHVPMSTTEFQTIDQGNSSPKFIRMSTWTIPSSSRLASDCQIPIAAVVQPFAELDGDEDIPLVETGLAGPVRCERCRAYINAWCTWTAGGNRWKCNLCSHETQVSPEYFCNLGPDNLRLDHLQRPELHKGTVEFTVPESYWATHPPPKLSRPYFSPNPPPTGMRKPEPMKYVFLLDISAEALQSGFLRAACDALVRLLCPEDGSDSGFAADCSIAVVTFDAKIHFYDLNSKSPNAPMYVVSDLEEVFSPIYHGAFATLSESRTVINTLLKRLPETVIEHAVALAALGSAIRAAAAALESRGGHIIAFQSTLPTIGAGFLSADIPSTEDGENDWKQFNSRDITWNNIGEECAEEGVGVTYFLGMSKPIDIGSIGVVPGLTGGDIFFHPRFNPVRDAAVLESQLRRVFHRKAGYNCSLKVRCSSSLSVSSLDGNFTQRSSSEVEAATLDADKAFTVSFEHAATLSAREFAHIQVAVLHTTLAGQRRVRVMNLALQVGDLAGNVFRYADIDATVAHSVRRVMKQMKSRKGSLVREELTESCSSILLGYRQQCAAATRPTQLILPEAFKALPVYTLGILKSKPLKGRNVAPDVRNYMMHRFMSMGAREVVQSLYPRVVPIHDLDETIALPDPTSGRILFPSVMRNSYLHMTADGIYLGGADNEESAIIWVGSSASPQLLQDLFGVDDVHSLSNEMTSLPVIDSRLSTQVRNILAHQNARRGHDIKMYIARQNLDGVEIEFSDMLVEDQNNANMSYADYLTIVHKSISHALTNGGGSFGSTTNLRGFSW</sequence>
<dbReference type="SUPFAM" id="SSF53300">
    <property type="entry name" value="vWA-like"/>
    <property type="match status" value="1"/>
</dbReference>
<evidence type="ECO:0000256" key="3">
    <source>
        <dbReference type="ARBA" id="ARBA00022927"/>
    </source>
</evidence>
<dbReference type="GO" id="GO:0000149">
    <property type="term" value="F:SNARE binding"/>
    <property type="evidence" value="ECO:0007669"/>
    <property type="project" value="TreeGrafter"/>
</dbReference>
<evidence type="ECO:0000256" key="2">
    <source>
        <dbReference type="ARBA" id="ARBA00022448"/>
    </source>
</evidence>
<keyword evidence="3" id="KW-0653">Protein transport</keyword>
<protein>
    <submittedName>
        <fullName evidence="9">Sec24-like protein</fullName>
    </submittedName>
</protein>
<keyword evidence="10" id="KW-1185">Reference proteome</keyword>
<keyword evidence="2" id="KW-0813">Transport</keyword>
<evidence type="ECO:0000313" key="9">
    <source>
        <dbReference type="EMBL" id="TFL04784.1"/>
    </source>
</evidence>
<dbReference type="InterPro" id="IPR006900">
    <property type="entry name" value="Sec23/24_helical_dom"/>
</dbReference>
<organism evidence="9 10">
    <name type="scientific">Pterulicium gracile</name>
    <dbReference type="NCBI Taxonomy" id="1884261"/>
    <lineage>
        <taxon>Eukaryota</taxon>
        <taxon>Fungi</taxon>
        <taxon>Dikarya</taxon>
        <taxon>Basidiomycota</taxon>
        <taxon>Agaricomycotina</taxon>
        <taxon>Agaricomycetes</taxon>
        <taxon>Agaricomycetidae</taxon>
        <taxon>Agaricales</taxon>
        <taxon>Pleurotineae</taxon>
        <taxon>Pterulaceae</taxon>
        <taxon>Pterulicium</taxon>
    </lineage>
</organism>
<dbReference type="SUPFAM" id="SSF82919">
    <property type="entry name" value="Zn-finger domain of Sec23/24"/>
    <property type="match status" value="1"/>
</dbReference>
<feature type="domain" description="Sec23/Sec24 helical" evidence="7">
    <location>
        <begin position="563"/>
        <end position="663"/>
    </location>
</feature>
<evidence type="ECO:0000259" key="5">
    <source>
        <dbReference type="Pfam" id="PF04810"/>
    </source>
</evidence>
<dbReference type="InterPro" id="IPR036175">
    <property type="entry name" value="Sec23/24_helical_dom_sf"/>
</dbReference>
<dbReference type="EMBL" id="ML178818">
    <property type="protein sequence ID" value="TFL04784.1"/>
    <property type="molecule type" value="Genomic_DNA"/>
</dbReference>
<dbReference type="PANTHER" id="PTHR13803">
    <property type="entry name" value="SEC24-RELATED PROTEIN"/>
    <property type="match status" value="1"/>
</dbReference>
<dbReference type="PANTHER" id="PTHR13803:SF4">
    <property type="entry name" value="SECRETORY 24CD, ISOFORM C"/>
    <property type="match status" value="1"/>
</dbReference>
<dbReference type="SUPFAM" id="SSF81995">
    <property type="entry name" value="beta-sandwich domain of Sec23/24"/>
    <property type="match status" value="1"/>
</dbReference>
<dbReference type="GO" id="GO:0030127">
    <property type="term" value="C:COPII vesicle coat"/>
    <property type="evidence" value="ECO:0007669"/>
    <property type="project" value="InterPro"/>
</dbReference>
<gene>
    <name evidence="9" type="ORF">BDV98DRAFT_502012</name>
</gene>
<dbReference type="GO" id="GO:0070971">
    <property type="term" value="C:endoplasmic reticulum exit site"/>
    <property type="evidence" value="ECO:0007669"/>
    <property type="project" value="TreeGrafter"/>
</dbReference>
<dbReference type="STRING" id="1884261.A0A5C3R219"/>
<dbReference type="GO" id="GO:0006886">
    <property type="term" value="P:intracellular protein transport"/>
    <property type="evidence" value="ECO:0007669"/>
    <property type="project" value="InterPro"/>
</dbReference>
<comment type="similarity">
    <text evidence="1">Belongs to the SEC23/SEC24 family. SEC24 subfamily.</text>
</comment>
<dbReference type="OrthoDB" id="49016at2759"/>
<dbReference type="Gene3D" id="3.40.50.410">
    <property type="entry name" value="von Willebrand factor, type A domain"/>
    <property type="match status" value="1"/>
</dbReference>
<evidence type="ECO:0000259" key="8">
    <source>
        <dbReference type="Pfam" id="PF08033"/>
    </source>
</evidence>
<name>A0A5C3R219_9AGAR</name>
<feature type="region of interest" description="Disordered" evidence="4">
    <location>
        <begin position="1"/>
        <end position="31"/>
    </location>
</feature>
<dbReference type="Pfam" id="PF04811">
    <property type="entry name" value="Sec23_trunk"/>
    <property type="match status" value="1"/>
</dbReference>
<dbReference type="GO" id="GO:0008270">
    <property type="term" value="F:zinc ion binding"/>
    <property type="evidence" value="ECO:0007669"/>
    <property type="project" value="InterPro"/>
</dbReference>
<feature type="domain" description="Sec23/Sec24 trunk" evidence="6">
    <location>
        <begin position="223"/>
        <end position="463"/>
    </location>
</feature>
<dbReference type="InterPro" id="IPR012990">
    <property type="entry name" value="Beta-sandwich_Sec23_24"/>
</dbReference>
<accession>A0A5C3R219</accession>
<dbReference type="InterPro" id="IPR036180">
    <property type="entry name" value="Gelsolin-like_dom_sf"/>
</dbReference>
<dbReference type="Gene3D" id="2.30.30.380">
    <property type="entry name" value="Zn-finger domain of Sec23/24"/>
    <property type="match status" value="1"/>
</dbReference>
<dbReference type="InterPro" id="IPR036465">
    <property type="entry name" value="vWFA_dom_sf"/>
</dbReference>
<evidence type="ECO:0000256" key="1">
    <source>
        <dbReference type="ARBA" id="ARBA00008334"/>
    </source>
</evidence>
<dbReference type="InterPro" id="IPR006895">
    <property type="entry name" value="Znf_Sec23_Sec24"/>
</dbReference>
<dbReference type="Pfam" id="PF08033">
    <property type="entry name" value="Sec23_BS"/>
    <property type="match status" value="1"/>
</dbReference>
<dbReference type="SUPFAM" id="SSF82754">
    <property type="entry name" value="C-terminal, gelsolin-like domain of Sec23/24"/>
    <property type="match status" value="1"/>
</dbReference>
<dbReference type="Pfam" id="PF04810">
    <property type="entry name" value="zf-Sec23_Sec24"/>
    <property type="match status" value="1"/>
</dbReference>
<dbReference type="Gene3D" id="2.60.40.1670">
    <property type="entry name" value="beta-sandwich domain of Sec23/24"/>
    <property type="match status" value="1"/>
</dbReference>
<evidence type="ECO:0000259" key="6">
    <source>
        <dbReference type="Pfam" id="PF04811"/>
    </source>
</evidence>
<dbReference type="Gene3D" id="1.20.120.730">
    <property type="entry name" value="Sec23/Sec24 helical domain"/>
    <property type="match status" value="1"/>
</dbReference>
<dbReference type="Proteomes" id="UP000305067">
    <property type="component" value="Unassembled WGS sequence"/>
</dbReference>
<dbReference type="Pfam" id="PF04815">
    <property type="entry name" value="Sec23_helical"/>
    <property type="match status" value="1"/>
</dbReference>
<dbReference type="InterPro" id="IPR036174">
    <property type="entry name" value="Znf_Sec23_Sec24_sf"/>
</dbReference>
<evidence type="ECO:0000256" key="4">
    <source>
        <dbReference type="SAM" id="MobiDB-lite"/>
    </source>
</evidence>
<dbReference type="AlphaFoldDB" id="A0A5C3R219"/>
<dbReference type="InterPro" id="IPR029006">
    <property type="entry name" value="ADF-H/Gelsolin-like_dom_sf"/>
</dbReference>
<dbReference type="InterPro" id="IPR006896">
    <property type="entry name" value="Sec23/24_trunk_dom"/>
</dbReference>
<dbReference type="GO" id="GO:0090110">
    <property type="term" value="P:COPII-coated vesicle cargo loading"/>
    <property type="evidence" value="ECO:0007669"/>
    <property type="project" value="TreeGrafter"/>
</dbReference>
<evidence type="ECO:0000313" key="10">
    <source>
        <dbReference type="Proteomes" id="UP000305067"/>
    </source>
</evidence>
<reference evidence="9 10" key="1">
    <citation type="journal article" date="2019" name="Nat. Ecol. Evol.">
        <title>Megaphylogeny resolves global patterns of mushroom evolution.</title>
        <authorList>
            <person name="Varga T."/>
            <person name="Krizsan K."/>
            <person name="Foldi C."/>
            <person name="Dima B."/>
            <person name="Sanchez-Garcia M."/>
            <person name="Sanchez-Ramirez S."/>
            <person name="Szollosi G.J."/>
            <person name="Szarkandi J.G."/>
            <person name="Papp V."/>
            <person name="Albert L."/>
            <person name="Andreopoulos W."/>
            <person name="Angelini C."/>
            <person name="Antonin V."/>
            <person name="Barry K.W."/>
            <person name="Bougher N.L."/>
            <person name="Buchanan P."/>
            <person name="Buyck B."/>
            <person name="Bense V."/>
            <person name="Catcheside P."/>
            <person name="Chovatia M."/>
            <person name="Cooper J."/>
            <person name="Damon W."/>
            <person name="Desjardin D."/>
            <person name="Finy P."/>
            <person name="Geml J."/>
            <person name="Haridas S."/>
            <person name="Hughes K."/>
            <person name="Justo A."/>
            <person name="Karasinski D."/>
            <person name="Kautmanova I."/>
            <person name="Kiss B."/>
            <person name="Kocsube S."/>
            <person name="Kotiranta H."/>
            <person name="LaButti K.M."/>
            <person name="Lechner B.E."/>
            <person name="Liimatainen K."/>
            <person name="Lipzen A."/>
            <person name="Lukacs Z."/>
            <person name="Mihaltcheva S."/>
            <person name="Morgado L.N."/>
            <person name="Niskanen T."/>
            <person name="Noordeloos M.E."/>
            <person name="Ohm R.A."/>
            <person name="Ortiz-Santana B."/>
            <person name="Ovrebo C."/>
            <person name="Racz N."/>
            <person name="Riley R."/>
            <person name="Savchenko A."/>
            <person name="Shiryaev A."/>
            <person name="Soop K."/>
            <person name="Spirin V."/>
            <person name="Szebenyi C."/>
            <person name="Tomsovsky M."/>
            <person name="Tulloss R.E."/>
            <person name="Uehling J."/>
            <person name="Grigoriev I.V."/>
            <person name="Vagvolgyi C."/>
            <person name="Papp T."/>
            <person name="Martin F.M."/>
            <person name="Miettinen O."/>
            <person name="Hibbett D.S."/>
            <person name="Nagy L.G."/>
        </authorList>
    </citation>
    <scope>NUCLEOTIDE SEQUENCE [LARGE SCALE GENOMIC DNA]</scope>
    <source>
        <strain evidence="9 10">CBS 309.79</strain>
    </source>
</reference>
<feature type="domain" description="Sec23/Sec24 beta-sandwich" evidence="8">
    <location>
        <begin position="468"/>
        <end position="551"/>
    </location>
</feature>